<gene>
    <name evidence="1" type="ORF">CONCODRAFT_9016</name>
</gene>
<evidence type="ECO:0000313" key="1">
    <source>
        <dbReference type="EMBL" id="KXN68686.1"/>
    </source>
</evidence>
<name>A0A137P0U2_CONC2</name>
<reference evidence="1 2" key="1">
    <citation type="journal article" date="2015" name="Genome Biol. Evol.">
        <title>Phylogenomic analyses indicate that early fungi evolved digesting cell walls of algal ancestors of land plants.</title>
        <authorList>
            <person name="Chang Y."/>
            <person name="Wang S."/>
            <person name="Sekimoto S."/>
            <person name="Aerts A.L."/>
            <person name="Choi C."/>
            <person name="Clum A."/>
            <person name="LaButti K.M."/>
            <person name="Lindquist E.A."/>
            <person name="Yee Ngan C."/>
            <person name="Ohm R.A."/>
            <person name="Salamov A.A."/>
            <person name="Grigoriev I.V."/>
            <person name="Spatafora J.W."/>
            <person name="Berbee M.L."/>
        </authorList>
    </citation>
    <scope>NUCLEOTIDE SEQUENCE [LARGE SCALE GENOMIC DNA]</scope>
    <source>
        <strain evidence="1 2">NRRL 28638</strain>
    </source>
</reference>
<sequence>MLSATWYRPPGIGQELRQIKLNAQFDLVSDKYDQAMKAFDVWSYRFQNFHYERVNFNIIKFDSKMTIENYIASIDNNINKLIQAVTLSNTSWYPENYNLYVNVKFTNENNDHPSFFKWTYKDFPHQITNLLQGQKAVLHSDLKLANNFHDKLKELNKIEFKPIPLFSPTPTCYLKRRVREGFNKVSIPSYIFVGEVVSTECCVCVEIVFFGLRTWTGVTFEAYHRIEGDIWWWGSGLLNFFLYKDFLMSWKGRLTLLKYRNNLNFPREIELSLCYSLSHP</sequence>
<keyword evidence="2" id="KW-1185">Reference proteome</keyword>
<protein>
    <submittedName>
        <fullName evidence="1">Uncharacterized protein</fullName>
    </submittedName>
</protein>
<proteinExistence type="predicted"/>
<organism evidence="1 2">
    <name type="scientific">Conidiobolus coronatus (strain ATCC 28846 / CBS 209.66 / NRRL 28638)</name>
    <name type="common">Delacroixia coronata</name>
    <dbReference type="NCBI Taxonomy" id="796925"/>
    <lineage>
        <taxon>Eukaryota</taxon>
        <taxon>Fungi</taxon>
        <taxon>Fungi incertae sedis</taxon>
        <taxon>Zoopagomycota</taxon>
        <taxon>Entomophthoromycotina</taxon>
        <taxon>Entomophthoromycetes</taxon>
        <taxon>Entomophthorales</taxon>
        <taxon>Ancylistaceae</taxon>
        <taxon>Conidiobolus</taxon>
    </lineage>
</organism>
<accession>A0A137P0U2</accession>
<dbReference type="EMBL" id="KQ964565">
    <property type="protein sequence ID" value="KXN68686.1"/>
    <property type="molecule type" value="Genomic_DNA"/>
</dbReference>
<dbReference type="Proteomes" id="UP000070444">
    <property type="component" value="Unassembled WGS sequence"/>
</dbReference>
<evidence type="ECO:0000313" key="2">
    <source>
        <dbReference type="Proteomes" id="UP000070444"/>
    </source>
</evidence>
<dbReference type="AlphaFoldDB" id="A0A137P0U2"/>